<evidence type="ECO:0000256" key="1">
    <source>
        <dbReference type="ARBA" id="ARBA00023015"/>
    </source>
</evidence>
<dbReference type="OrthoDB" id="9791537at2"/>
<evidence type="ECO:0000256" key="3">
    <source>
        <dbReference type="ARBA" id="ARBA00023163"/>
    </source>
</evidence>
<dbReference type="SUPFAM" id="SSF51306">
    <property type="entry name" value="LexA/Signal peptidase"/>
    <property type="match status" value="1"/>
</dbReference>
<dbReference type="CDD" id="cd06462">
    <property type="entry name" value="Peptidase_S24_S26"/>
    <property type="match status" value="1"/>
</dbReference>
<dbReference type="Gene3D" id="1.10.260.40">
    <property type="entry name" value="lambda repressor-like DNA-binding domains"/>
    <property type="match status" value="1"/>
</dbReference>
<dbReference type="PANTHER" id="PTHR40661">
    <property type="match status" value="1"/>
</dbReference>
<dbReference type="Gene3D" id="2.10.109.10">
    <property type="entry name" value="Umud Fragment, subunit A"/>
    <property type="match status" value="1"/>
</dbReference>
<evidence type="ECO:0000313" key="5">
    <source>
        <dbReference type="EMBL" id="TGY35231.1"/>
    </source>
</evidence>
<evidence type="ECO:0000313" key="6">
    <source>
        <dbReference type="Proteomes" id="UP000306631"/>
    </source>
</evidence>
<sequence>METMAERVKRALALREMTPSDLIARKVLSKAGIYFILDGTTKAEKIRASTVAKLSAALQVNPDWLQYGRGPMEGGAPVDEQQWEDVRGYSQAMGLGGGPEASEYAETHKLKFKASSLARKRLRAPALAVMYGQGDSMEPRIQSGDAILFDTSDTRPRDGALFVILVPGAHNAEYQVKRCEMLDDLVYFKADNPNGDHRWKKAKRLDDKRNPIQIVGRVRWIGSWED</sequence>
<keyword evidence="2" id="KW-0238">DNA-binding</keyword>
<name>A0A4S2D2X9_STEMA</name>
<dbReference type="Proteomes" id="UP000306631">
    <property type="component" value="Unassembled WGS sequence"/>
</dbReference>
<dbReference type="InterPro" id="IPR036286">
    <property type="entry name" value="LexA/Signal_pep-like_sf"/>
</dbReference>
<dbReference type="PANTHER" id="PTHR40661:SF3">
    <property type="entry name" value="FELS-1 PROPHAGE TRANSCRIPTIONAL REGULATOR"/>
    <property type="match status" value="1"/>
</dbReference>
<gene>
    <name evidence="5" type="ORF">E5352_05790</name>
</gene>
<evidence type="ECO:0000259" key="4">
    <source>
        <dbReference type="Pfam" id="PF00717"/>
    </source>
</evidence>
<feature type="domain" description="Peptidase S24/S26A/S26B/S26C" evidence="4">
    <location>
        <begin position="97"/>
        <end position="218"/>
    </location>
</feature>
<dbReference type="Pfam" id="PF00717">
    <property type="entry name" value="Peptidase_S24"/>
    <property type="match status" value="1"/>
</dbReference>
<dbReference type="InterPro" id="IPR015927">
    <property type="entry name" value="Peptidase_S24_S26A/B/C"/>
</dbReference>
<keyword evidence="1" id="KW-0805">Transcription regulation</keyword>
<dbReference type="EMBL" id="SRYW01000004">
    <property type="protein sequence ID" value="TGY35231.1"/>
    <property type="molecule type" value="Genomic_DNA"/>
</dbReference>
<comment type="caution">
    <text evidence="5">The sequence shown here is derived from an EMBL/GenBank/DDBJ whole genome shotgun (WGS) entry which is preliminary data.</text>
</comment>
<dbReference type="AlphaFoldDB" id="A0A4S2D2X9"/>
<dbReference type="InterPro" id="IPR010982">
    <property type="entry name" value="Lambda_DNA-bd_dom_sf"/>
</dbReference>
<accession>A0A4S2D2X9</accession>
<organism evidence="5 6">
    <name type="scientific">Stenotrophomonas maltophilia</name>
    <name type="common">Pseudomonas maltophilia</name>
    <name type="synonym">Xanthomonas maltophilia</name>
    <dbReference type="NCBI Taxonomy" id="40324"/>
    <lineage>
        <taxon>Bacteria</taxon>
        <taxon>Pseudomonadati</taxon>
        <taxon>Pseudomonadota</taxon>
        <taxon>Gammaproteobacteria</taxon>
        <taxon>Lysobacterales</taxon>
        <taxon>Lysobacteraceae</taxon>
        <taxon>Stenotrophomonas</taxon>
        <taxon>Stenotrophomonas maltophilia group</taxon>
    </lineage>
</organism>
<keyword evidence="3" id="KW-0804">Transcription</keyword>
<reference evidence="5 6" key="1">
    <citation type="submission" date="2019-04" db="EMBL/GenBank/DDBJ databases">
        <title>Microbes associate with the intestines of laboratory mice.</title>
        <authorList>
            <person name="Navarre W."/>
            <person name="Wong E."/>
            <person name="Huang K."/>
            <person name="Tropini C."/>
            <person name="Ng K."/>
            <person name="Yu B."/>
        </authorList>
    </citation>
    <scope>NUCLEOTIDE SEQUENCE [LARGE SCALE GENOMIC DNA]</scope>
    <source>
        <strain evidence="5 6">NM62_B4-13</strain>
    </source>
</reference>
<dbReference type="GO" id="GO:0003677">
    <property type="term" value="F:DNA binding"/>
    <property type="evidence" value="ECO:0007669"/>
    <property type="project" value="UniProtKB-KW"/>
</dbReference>
<evidence type="ECO:0000256" key="2">
    <source>
        <dbReference type="ARBA" id="ARBA00023125"/>
    </source>
</evidence>
<protein>
    <submittedName>
        <fullName evidence="5">Helix-turn-helix transcriptional regulator</fullName>
    </submittedName>
</protein>
<proteinExistence type="predicted"/>